<feature type="region of interest" description="Disordered" evidence="1">
    <location>
        <begin position="1521"/>
        <end position="1588"/>
    </location>
</feature>
<dbReference type="OrthoDB" id="244005at2759"/>
<accession>A0A836GVT3</accession>
<dbReference type="KEGG" id="lenr:94167721"/>
<feature type="compositionally biased region" description="Low complexity" evidence="1">
    <location>
        <begin position="822"/>
        <end position="843"/>
    </location>
</feature>
<feature type="region of interest" description="Disordered" evidence="1">
    <location>
        <begin position="1347"/>
        <end position="1370"/>
    </location>
</feature>
<feature type="region of interest" description="Disordered" evidence="1">
    <location>
        <begin position="1443"/>
        <end position="1463"/>
    </location>
</feature>
<feature type="region of interest" description="Disordered" evidence="1">
    <location>
        <begin position="866"/>
        <end position="886"/>
    </location>
</feature>
<proteinExistence type="predicted"/>
<evidence type="ECO:0000256" key="1">
    <source>
        <dbReference type="SAM" id="MobiDB-lite"/>
    </source>
</evidence>
<protein>
    <submittedName>
        <fullName evidence="2">Uncharacterized protein</fullName>
    </submittedName>
</protein>
<name>A0A836GVT3_LEIEN</name>
<dbReference type="EMBL" id="JAFHKP010000036">
    <property type="protein sequence ID" value="KAG5465715.1"/>
    <property type="molecule type" value="Genomic_DNA"/>
</dbReference>
<sequence>MTSRERITQARHVMLLSNDAPVLNRCAREEAHLKDRLAQTNAACALVTQRSRAAAAHEERSRESRLRAQLKAMLSGTPDIVLPSFATGDLTNVAERDGDPAAGIAAKGRAKSRPTIATDTAAVPPSGLKLSSSVGAGGGTTPAASPPCVLGFPDVYESSGFRSTIHWASVAYDETFLTAYGPRRCRKDAQAKAIAGAGGSAEAREAQPHRLMTAVACYLLNEVLCSDAAMSELWREKLRQPIFDAIFSLHSIAMGQERSRAQRCGAVGDAAIADAIVHGTIGPISSLLPGAAADDSAATSLPPRTNSYTTRDDFASLRLWIEEVAVEQREKATVCQRVRSLQHALARRQMADHLFQRRARQAELQTIFTVWRAHTRQCRANRSAVERYVVKRNHRHVEEAVFLRWRRFTLRSKVEALQRLVLNIAASRDGAAREHAAALRELQDRLSSERRQHLEETFERDTLQAQVLDSHAMEVDALQLMLQMEKLQTAEFGKWAMRWERVAKTFRPAKPCPAVPRPLWTMARALLSSEEALGAIILLRSRDQQVSSQTPGALMLQARQQVEQLLLLWVNSIMEESPQASTWLPVDAFTYGHRAHPQGILLSQKQSPAKKPAVRRPGRAAGTGSSTCEFNTYTLMCLVRELRRRYAKAGLMQKMEDWGTADDTSVSGPSTLAECYHELAHLIVAQTCGGLYPPLLVHCSSLSLWFTPEGVFSAPVPQLEGPTRRRRQQQHITFLWLLASLLVGHVQMMWMPPFGDRVAPLIQPPTEEVKTLECKHEAEMMKLAQISFPVRHIAPPAGSTVAPRGSSVVAPNTLLPKKRSAGRSTASFSARTASKTSSVAAGNAEGGADGGRGLTLEAALRARCKGTRGSTSSSSGSSAFSGKDSLPAADESLTDIGAFLGMEPPPVQLLKEMAGANGSEGEGGEDRWVNGLLHQLFKAEDAEAQLRRTVRLQGGEAPKGNAEDRYAPPAMTSPASAFADKEEGGHGRQHYDNAATADIARPIHGGFSKATAILTGEQLRLLHSLPGRSCGFDTPRPIAVALSEAATEAREPLPANASTASHASSASLYSFLLNTLDDTVARRQWHGLVRIVTSLVVRFHVLDDPEEDTRRAAVLATAKEGYEERKGAKVSHSSPTRGSGSSAPSSTTRLPPVSVGCSPTMATTGNACDGAAGSATSTRGGRGATRPVSTALSQSSQPPPLRGLANKAQQCLVKTHGSPRTNVASYSGATPSLEGMEHDVPVSWAQELPTAVTSVMLGEELCRRVACQTSSAQDSLGNSSPVGYSRKGVPSFEPSRFADPPNGTEATTAMAPPPSAEVYTPVIPTAAILPADGDGCEVEQYAAESTERISGVKPKDRSAFPSAVTGNAGTRSITTKAGRHEAGEVLAREQGADHAPPQAPAPSSSGWMRETAQQFSKGRQEEHTGAWLRGSGAFSEAHARVLTRPPSPQTPMSVHAGQPTGAGTPFTELVCLRKTENVLPLRPASALYKACSSSYGAFSSCPNDTCRAASGSYVPPQTVTLQIPPPSTRPAPTPAPPPPSAPALEYSQDPMTAPPELQNPLSPLIVHATRPLQPEGQKKRKGCFQMKP</sequence>
<dbReference type="GeneID" id="94167721"/>
<comment type="caution">
    <text evidence="2">The sequence shown here is derived from an EMBL/GenBank/DDBJ whole genome shotgun (WGS) entry which is preliminary data.</text>
</comment>
<feature type="region of interest" description="Disordered" evidence="1">
    <location>
        <begin position="1294"/>
        <end position="1314"/>
    </location>
</feature>
<reference evidence="2 3" key="1">
    <citation type="submission" date="2021-02" db="EMBL/GenBank/DDBJ databases">
        <title>Leishmania (Mundinia) enrietti genome sequencing and assembly.</title>
        <authorList>
            <person name="Almutairi H."/>
            <person name="Gatherer D."/>
        </authorList>
    </citation>
    <scope>NUCLEOTIDE SEQUENCE [LARGE SCALE GENOMIC DNA]</scope>
    <source>
        <strain evidence="2">CUR178</strain>
    </source>
</reference>
<feature type="compositionally biased region" description="Pro residues" evidence="1">
    <location>
        <begin position="1523"/>
        <end position="1541"/>
    </location>
</feature>
<feature type="compositionally biased region" description="Polar residues" evidence="1">
    <location>
        <begin position="1187"/>
        <end position="1196"/>
    </location>
</feature>
<feature type="region of interest" description="Disordered" evidence="1">
    <location>
        <begin position="1122"/>
        <end position="1206"/>
    </location>
</feature>
<evidence type="ECO:0000313" key="3">
    <source>
        <dbReference type="Proteomes" id="UP000674179"/>
    </source>
</evidence>
<feature type="compositionally biased region" description="Low complexity" evidence="1">
    <location>
        <begin position="869"/>
        <end position="885"/>
    </location>
</feature>
<keyword evidence="3" id="KW-1185">Reference proteome</keyword>
<feature type="compositionally biased region" description="Low complexity" evidence="1">
    <location>
        <begin position="1131"/>
        <end position="1149"/>
    </location>
</feature>
<dbReference type="Proteomes" id="UP000674179">
    <property type="component" value="Chromosome 36"/>
</dbReference>
<dbReference type="RefSeq" id="XP_067688314.1">
    <property type="nucleotide sequence ID" value="XM_067832211.1"/>
</dbReference>
<evidence type="ECO:0000313" key="2">
    <source>
        <dbReference type="EMBL" id="KAG5465715.1"/>
    </source>
</evidence>
<organism evidence="2 3">
    <name type="scientific">Leishmania enriettii</name>
    <dbReference type="NCBI Taxonomy" id="5663"/>
    <lineage>
        <taxon>Eukaryota</taxon>
        <taxon>Discoba</taxon>
        <taxon>Euglenozoa</taxon>
        <taxon>Kinetoplastea</taxon>
        <taxon>Metakinetoplastina</taxon>
        <taxon>Trypanosomatida</taxon>
        <taxon>Trypanosomatidae</taxon>
        <taxon>Leishmaniinae</taxon>
        <taxon>Leishmania</taxon>
    </lineage>
</organism>
<feature type="compositionally biased region" description="Low complexity" evidence="1">
    <location>
        <begin position="1170"/>
        <end position="1179"/>
    </location>
</feature>
<gene>
    <name evidence="2" type="ORF">CUR178_00427</name>
</gene>
<feature type="region of interest" description="Disordered" evidence="1">
    <location>
        <begin position="105"/>
        <end position="128"/>
    </location>
</feature>
<feature type="region of interest" description="Disordered" evidence="1">
    <location>
        <begin position="798"/>
        <end position="851"/>
    </location>
</feature>